<protein>
    <submittedName>
        <fullName evidence="2">Uncharacterized protein</fullName>
    </submittedName>
</protein>
<dbReference type="InterPro" id="IPR022124">
    <property type="entry name" value="DUF3659"/>
</dbReference>
<gene>
    <name evidence="2" type="ORF">LTR36_001920</name>
</gene>
<evidence type="ECO:0000313" key="3">
    <source>
        <dbReference type="Proteomes" id="UP001324427"/>
    </source>
</evidence>
<feature type="compositionally biased region" description="Polar residues" evidence="1">
    <location>
        <begin position="513"/>
        <end position="526"/>
    </location>
</feature>
<feature type="compositionally biased region" description="Polar residues" evidence="1">
    <location>
        <begin position="476"/>
        <end position="487"/>
    </location>
</feature>
<dbReference type="Proteomes" id="UP001324427">
    <property type="component" value="Unassembled WGS sequence"/>
</dbReference>
<evidence type="ECO:0000313" key="2">
    <source>
        <dbReference type="EMBL" id="KAK4546702.1"/>
    </source>
</evidence>
<name>A0AAV9JMX1_9PEZI</name>
<feature type="region of interest" description="Disordered" evidence="1">
    <location>
        <begin position="313"/>
        <end position="343"/>
    </location>
</feature>
<reference evidence="2 3" key="1">
    <citation type="submission" date="2021-11" db="EMBL/GenBank/DDBJ databases">
        <title>Black yeast isolated from Biological Soil Crust.</title>
        <authorList>
            <person name="Kurbessoian T."/>
        </authorList>
    </citation>
    <scope>NUCLEOTIDE SEQUENCE [LARGE SCALE GENOMIC DNA]</scope>
    <source>
        <strain evidence="2 3">CCFEE 5522</strain>
    </source>
</reference>
<comment type="caution">
    <text evidence="2">The sequence shown here is derived from an EMBL/GenBank/DDBJ whole genome shotgun (WGS) entry which is preliminary data.</text>
</comment>
<organism evidence="2 3">
    <name type="scientific">Oleoguttula mirabilis</name>
    <dbReference type="NCBI Taxonomy" id="1507867"/>
    <lineage>
        <taxon>Eukaryota</taxon>
        <taxon>Fungi</taxon>
        <taxon>Dikarya</taxon>
        <taxon>Ascomycota</taxon>
        <taxon>Pezizomycotina</taxon>
        <taxon>Dothideomycetes</taxon>
        <taxon>Dothideomycetidae</taxon>
        <taxon>Mycosphaerellales</taxon>
        <taxon>Teratosphaeriaceae</taxon>
        <taxon>Oleoguttula</taxon>
    </lineage>
</organism>
<keyword evidence="3" id="KW-1185">Reference proteome</keyword>
<feature type="region of interest" description="Disordered" evidence="1">
    <location>
        <begin position="429"/>
        <end position="526"/>
    </location>
</feature>
<dbReference type="AlphaFoldDB" id="A0AAV9JMX1"/>
<accession>A0AAV9JMX1</accession>
<feature type="compositionally biased region" description="Polar residues" evidence="1">
    <location>
        <begin position="452"/>
        <end position="469"/>
    </location>
</feature>
<feature type="compositionally biased region" description="Low complexity" evidence="1">
    <location>
        <begin position="325"/>
        <end position="337"/>
    </location>
</feature>
<evidence type="ECO:0000256" key="1">
    <source>
        <dbReference type="SAM" id="MobiDB-lite"/>
    </source>
</evidence>
<dbReference type="Pfam" id="PF12396">
    <property type="entry name" value="DUF3659"/>
    <property type="match status" value="1"/>
</dbReference>
<sequence length="544" mass="59230">MNQDVGSTTQTRARGAVFSVRYASPPPQSNHAPLKRVVSGGHGSMMSVLSVSKLEGFKINKRGDILDEEGEAIGELCEGDIRDCVRRRVHANGEVLDNYGSIVGRVRLLGRAQDSPITRLSSPIPFYQQQQQQQCFQEQPMSPACSVARRESAAEAFTPAWQQQHLHNPQPFIAQELQQYLAMAPQDSPRSVVRPIDFPNNATAVELPAIEAEQRPEEEILPIFDHSDVFLPVPTIPLKSPRRAETPSPVIEEAHPRPVSEQPAQAHLQKGQEMPMAQSKHTSALVHAHQQYNPEPQSQGWAAAAAIEVVQEEPEQNAELPPHVQQQRRQALARSSSNDTMTELAKSYSRPTMSSVPEDSQVATVDRSPALFSYQGGILVSDGLMPNAMLALPRALGAKSPTHPDLPRQNSANLQGINAMQFSAGGGIASRSPPPKRQFTTGVPAPRPIATTMHSSNAPLKRSPLSSQGKKLRHPMSTNLDTNTLPTEATPPDSDEGSIDGDGIGLAHGMRSRQPSVHTMASMQSYGRQTAHVLHARRQGHSRG</sequence>
<proteinExistence type="predicted"/>
<dbReference type="EMBL" id="JAVFHQ010000014">
    <property type="protein sequence ID" value="KAK4546702.1"/>
    <property type="molecule type" value="Genomic_DNA"/>
</dbReference>